<protein>
    <submittedName>
        <fullName evidence="2">Uncharacterized protein</fullName>
    </submittedName>
</protein>
<feature type="compositionally biased region" description="Low complexity" evidence="1">
    <location>
        <begin position="129"/>
        <end position="146"/>
    </location>
</feature>
<feature type="compositionally biased region" description="Polar residues" evidence="1">
    <location>
        <begin position="283"/>
        <end position="320"/>
    </location>
</feature>
<gene>
    <name evidence="2" type="ORF">LECACI_7A008506</name>
</gene>
<reference evidence="2" key="1">
    <citation type="submission" date="2023-11" db="EMBL/GenBank/DDBJ databases">
        <authorList>
            <person name="Alioto T."/>
            <person name="Alioto T."/>
            <person name="Gomez Garrido J."/>
        </authorList>
    </citation>
    <scope>NUCLEOTIDE SEQUENCE</scope>
</reference>
<name>A0AAI8Z6J5_9PEZI</name>
<feature type="compositionally biased region" description="Polar residues" evidence="1">
    <location>
        <begin position="370"/>
        <end position="392"/>
    </location>
</feature>
<feature type="compositionally biased region" description="Basic and acidic residues" evidence="1">
    <location>
        <begin position="451"/>
        <end position="469"/>
    </location>
</feature>
<dbReference type="AlphaFoldDB" id="A0AAI8Z6J5"/>
<feature type="compositionally biased region" description="Acidic residues" evidence="1">
    <location>
        <begin position="232"/>
        <end position="246"/>
    </location>
</feature>
<feature type="compositionally biased region" description="Basic and acidic residues" evidence="1">
    <location>
        <begin position="560"/>
        <end position="582"/>
    </location>
</feature>
<evidence type="ECO:0000256" key="1">
    <source>
        <dbReference type="SAM" id="MobiDB-lite"/>
    </source>
</evidence>
<keyword evidence="3" id="KW-1185">Reference proteome</keyword>
<evidence type="ECO:0000313" key="3">
    <source>
        <dbReference type="Proteomes" id="UP001296104"/>
    </source>
</evidence>
<accession>A0AAI8Z6J5</accession>
<comment type="caution">
    <text evidence="2">The sequence shown here is derived from an EMBL/GenBank/DDBJ whole genome shotgun (WGS) entry which is preliminary data.</text>
</comment>
<feature type="compositionally biased region" description="Basic and acidic residues" evidence="1">
    <location>
        <begin position="393"/>
        <end position="403"/>
    </location>
</feature>
<feature type="compositionally biased region" description="Acidic residues" evidence="1">
    <location>
        <begin position="162"/>
        <end position="195"/>
    </location>
</feature>
<dbReference type="Proteomes" id="UP001296104">
    <property type="component" value="Unassembled WGS sequence"/>
</dbReference>
<evidence type="ECO:0000313" key="2">
    <source>
        <dbReference type="EMBL" id="CAK4033348.1"/>
    </source>
</evidence>
<organism evidence="2 3">
    <name type="scientific">Lecanosticta acicola</name>
    <dbReference type="NCBI Taxonomy" id="111012"/>
    <lineage>
        <taxon>Eukaryota</taxon>
        <taxon>Fungi</taxon>
        <taxon>Dikarya</taxon>
        <taxon>Ascomycota</taxon>
        <taxon>Pezizomycotina</taxon>
        <taxon>Dothideomycetes</taxon>
        <taxon>Dothideomycetidae</taxon>
        <taxon>Mycosphaerellales</taxon>
        <taxon>Mycosphaerellaceae</taxon>
        <taxon>Lecanosticta</taxon>
    </lineage>
</organism>
<proteinExistence type="predicted"/>
<sequence length="1018" mass="112170">MAAQNNHAVIRAALQHIDTNLTQHLDAHSRLRLMSAAMNDIAARGQFPWKGKGYGEGAVHDGKSILQSLKAAAAKNNRSQLYQDLSGSILDTVLLVGSRIFSNAYLVKIDYTPPIVHPTAAANPPPVPNNSASNSNAQQAPPAASQDIQTDGTHGHSHEDNEGMEQPEEQGEEGGEDEDQGEEGGEDEDRGDEDGEGLRRDALADASVSYPHDVESQDGRQALHGKRAREEREDEDEGMAGYDDEAERPKKKPRKFLKSLAQDYKNPTRAKYGRSPTKPKTVAKTQQRVSLQTSSSDEQYQTRASRQPTRYNQEQGSGVNTHDVGDEMHVDNENIGAGLASRNLPFKGQDLPRNRSHIRNGTGIGLHPPHNSSQRSWNDSAGSRLKPSTSQNGKEKEKRKHSEAFGGNLLESGDGRPLPKKPKKWPVMPTALSESESEGHELTSAKPQRSQKLERTKDTAFDREKGYVDDRDEDEEAVEDVNLGPDDEDPLNWEEDEDDSRVPRSGPSLTRAPYGDASPEVSGPYDTRVSKVDNVPFKPAGKSRKSAMKTRPGAVNQDRVIAEEETRQHSEYEQHQDPSDVRRRTRPKANGPYTSKTNVSAQAQSHKYKRNAGSYEDGTENVDSLAAAKNTKPSAPKAGRHLTESWQRAPSAPEGRMGEIPGQGEFESRGEALRKTMDDLRKRDRTNNETTDALQSLASANEEGLAGPITASDVTVENTSSNVPIPAIEVNRPSETPIMDAKDIADAVHILDEKIRKAVSSLFASTEGTAPPILNFKPSGNLVDVYKSALGEDWLSGAGMFAMHCNDARADDLLRALIWNMLGSLIFLTDTPWRSARDLYDDDSPIRKYLAPIIDLNSKDGAASFDTMCRQAVLAQYRDENFINETMLPSAHVAADKMALVLMEHLNALPQNFLHSQWRTKLQRLFADIAKAAYALKARMDGPPNQARFIWFNRRSLPDDASEIALRKGSGDSHMDVVITLVPAVVEFSSQKNRRCYRRAEVVCGRAINDDLSALFSS</sequence>
<dbReference type="EMBL" id="CAVMBE010000084">
    <property type="protein sequence ID" value="CAK4033348.1"/>
    <property type="molecule type" value="Genomic_DNA"/>
</dbReference>
<feature type="compositionally biased region" description="Basic and acidic residues" evidence="1">
    <location>
        <begin position="323"/>
        <end position="332"/>
    </location>
</feature>
<feature type="compositionally biased region" description="Polar residues" evidence="1">
    <location>
        <begin position="592"/>
        <end position="605"/>
    </location>
</feature>
<feature type="region of interest" description="Disordered" evidence="1">
    <location>
        <begin position="120"/>
        <end position="671"/>
    </location>
</feature>
<feature type="compositionally biased region" description="Acidic residues" evidence="1">
    <location>
        <begin position="470"/>
        <end position="499"/>
    </location>
</feature>